<dbReference type="EMBL" id="BSYO01000006">
    <property type="protein sequence ID" value="GMH05916.1"/>
    <property type="molecule type" value="Genomic_DNA"/>
</dbReference>
<accession>A0AAD3S8F2</accession>
<evidence type="ECO:0000313" key="1">
    <source>
        <dbReference type="EMBL" id="GMH05916.1"/>
    </source>
</evidence>
<comment type="caution">
    <text evidence="1">The sequence shown here is derived from an EMBL/GenBank/DDBJ whole genome shotgun (WGS) entry which is preliminary data.</text>
</comment>
<protein>
    <submittedName>
        <fullName evidence="1">Uncharacterized protein</fullName>
    </submittedName>
</protein>
<gene>
    <name evidence="1" type="ORF">Nepgr_007756</name>
</gene>
<proteinExistence type="predicted"/>
<name>A0AAD3S8F2_NEPGR</name>
<keyword evidence="2" id="KW-1185">Reference proteome</keyword>
<dbReference type="AlphaFoldDB" id="A0AAD3S8F2"/>
<organism evidence="1 2">
    <name type="scientific">Nepenthes gracilis</name>
    <name type="common">Slender pitcher plant</name>
    <dbReference type="NCBI Taxonomy" id="150966"/>
    <lineage>
        <taxon>Eukaryota</taxon>
        <taxon>Viridiplantae</taxon>
        <taxon>Streptophyta</taxon>
        <taxon>Embryophyta</taxon>
        <taxon>Tracheophyta</taxon>
        <taxon>Spermatophyta</taxon>
        <taxon>Magnoliopsida</taxon>
        <taxon>eudicotyledons</taxon>
        <taxon>Gunneridae</taxon>
        <taxon>Pentapetalae</taxon>
        <taxon>Caryophyllales</taxon>
        <taxon>Nepenthaceae</taxon>
        <taxon>Nepenthes</taxon>
    </lineage>
</organism>
<dbReference type="Proteomes" id="UP001279734">
    <property type="component" value="Unassembled WGS sequence"/>
</dbReference>
<sequence>MLIQQASRRAERKQPHPTNLTIIDAVLQRIQRGRELPQDYQGPQHPADGENRIHFPHMVSVRFQQIATRVRNIIAHPRKE</sequence>
<reference evidence="1" key="1">
    <citation type="submission" date="2023-05" db="EMBL/GenBank/DDBJ databases">
        <title>Nepenthes gracilis genome sequencing.</title>
        <authorList>
            <person name="Fukushima K."/>
        </authorList>
    </citation>
    <scope>NUCLEOTIDE SEQUENCE</scope>
    <source>
        <strain evidence="1">SING2019-196</strain>
    </source>
</reference>
<evidence type="ECO:0000313" key="2">
    <source>
        <dbReference type="Proteomes" id="UP001279734"/>
    </source>
</evidence>